<feature type="transmembrane region" description="Helical" evidence="2">
    <location>
        <begin position="257"/>
        <end position="281"/>
    </location>
</feature>
<reference evidence="4" key="1">
    <citation type="submission" date="2022-11" db="EMBL/GenBank/DDBJ databases">
        <title>Centuries of genome instability and evolution in soft-shell clam transmissible cancer (bioRxiv).</title>
        <authorList>
            <person name="Hart S.F.M."/>
            <person name="Yonemitsu M.A."/>
            <person name="Giersch R.M."/>
            <person name="Beal B.F."/>
            <person name="Arriagada G."/>
            <person name="Davis B.W."/>
            <person name="Ostrander E.A."/>
            <person name="Goff S.P."/>
            <person name="Metzger M.J."/>
        </authorList>
    </citation>
    <scope>NUCLEOTIDE SEQUENCE</scope>
    <source>
        <strain evidence="4">MELC-2E11</strain>
        <tissue evidence="4">Siphon/mantle</tissue>
    </source>
</reference>
<gene>
    <name evidence="4" type="ORF">MAR_023307</name>
</gene>
<feature type="compositionally biased region" description="Basic and acidic residues" evidence="1">
    <location>
        <begin position="923"/>
        <end position="966"/>
    </location>
</feature>
<feature type="transmembrane region" description="Helical" evidence="2">
    <location>
        <begin position="678"/>
        <end position="700"/>
    </location>
</feature>
<evidence type="ECO:0000256" key="3">
    <source>
        <dbReference type="SAM" id="SignalP"/>
    </source>
</evidence>
<evidence type="ECO:0000256" key="2">
    <source>
        <dbReference type="SAM" id="Phobius"/>
    </source>
</evidence>
<keyword evidence="5" id="KW-1185">Reference proteome</keyword>
<feature type="transmembrane region" description="Helical" evidence="2">
    <location>
        <begin position="417"/>
        <end position="436"/>
    </location>
</feature>
<evidence type="ECO:0000313" key="4">
    <source>
        <dbReference type="EMBL" id="WAQ98934.1"/>
    </source>
</evidence>
<feature type="transmembrane region" description="Helical" evidence="2">
    <location>
        <begin position="482"/>
        <end position="501"/>
    </location>
</feature>
<keyword evidence="2" id="KW-1133">Transmembrane helix</keyword>
<organism evidence="4 5">
    <name type="scientific">Mya arenaria</name>
    <name type="common">Soft-shell clam</name>
    <dbReference type="NCBI Taxonomy" id="6604"/>
    <lineage>
        <taxon>Eukaryota</taxon>
        <taxon>Metazoa</taxon>
        <taxon>Spiralia</taxon>
        <taxon>Lophotrochozoa</taxon>
        <taxon>Mollusca</taxon>
        <taxon>Bivalvia</taxon>
        <taxon>Autobranchia</taxon>
        <taxon>Heteroconchia</taxon>
        <taxon>Euheterodonta</taxon>
        <taxon>Imparidentia</taxon>
        <taxon>Neoheterodontei</taxon>
        <taxon>Myida</taxon>
        <taxon>Myoidea</taxon>
        <taxon>Myidae</taxon>
        <taxon>Mya</taxon>
    </lineage>
</organism>
<feature type="signal peptide" evidence="3">
    <location>
        <begin position="1"/>
        <end position="27"/>
    </location>
</feature>
<proteinExistence type="predicted"/>
<keyword evidence="2" id="KW-0812">Transmembrane</keyword>
<feature type="chain" id="PRO_5046722602" evidence="3">
    <location>
        <begin position="28"/>
        <end position="1090"/>
    </location>
</feature>
<feature type="region of interest" description="Disordered" evidence="1">
    <location>
        <begin position="1054"/>
        <end position="1090"/>
    </location>
</feature>
<feature type="region of interest" description="Disordered" evidence="1">
    <location>
        <begin position="916"/>
        <end position="974"/>
    </location>
</feature>
<evidence type="ECO:0000256" key="1">
    <source>
        <dbReference type="SAM" id="MobiDB-lite"/>
    </source>
</evidence>
<protein>
    <submittedName>
        <fullName evidence="4">Uncharacterized protein</fullName>
    </submittedName>
</protein>
<feature type="transmembrane region" description="Helical" evidence="2">
    <location>
        <begin position="650"/>
        <end position="672"/>
    </location>
</feature>
<evidence type="ECO:0000313" key="5">
    <source>
        <dbReference type="Proteomes" id="UP001164746"/>
    </source>
</evidence>
<accession>A0ABY7DNJ2</accession>
<keyword evidence="3" id="KW-0732">Signal</keyword>
<dbReference type="Proteomes" id="UP001164746">
    <property type="component" value="Chromosome 3"/>
</dbReference>
<feature type="transmembrane region" description="Helical" evidence="2">
    <location>
        <begin position="545"/>
        <end position="577"/>
    </location>
</feature>
<name>A0ABY7DNJ2_MYAAR</name>
<feature type="transmembrane region" description="Helical" evidence="2">
    <location>
        <begin position="827"/>
        <end position="845"/>
    </location>
</feature>
<keyword evidence="2" id="KW-0472">Membrane</keyword>
<sequence length="1090" mass="124302">MMIFVNAVRFPAVLLVILTLTLTSMEATNITRSPGTKLLLTTTPTVYNQITPKDLNDLKATSNDVRGNKTVNKVISESDSCRIKPFDREQVQYLRYSVMYIFEIQIYNESDDPLRTDKSRTYKPWKWYRTTSEHGKTLLTLSFNYDILSMSILTIGVQRVPLKIKDVPEGCFKSLTPEERVAMIRHKVFDNFKKRKSRRNTPADDEEELEYEVTQPEVTYVCNEIVRDVLGKAVFANRCCARDAEGDVTCSEQEDNLWITVLYICIFLVKLMLFMFCPLLVPSNMYTASYVASEYVVKLAKELKFKMFVSESTTTSVRYKHRFTLDDISEWHRLRECVENFPLDEIVDVKMPELRIKVKGKRIIPANEPPTGLMRTIYDNLIRCKIRRLEPFKACCDKSIYASLAPLFKHTCTWENLVLMIIKIICLLLVPAPFYLRTFIYYKFEKEEIDARKELINELGLVRTFNPFRSNIVQYLSPTHSLFISAYSVYIISGMVIGFSADATRDKLKAIVRSAFHDMQNVSRTNVLQEVIGFLLWPFRKMGLFALISCPIISAVTAPLWTILFVLYCVPTVYLGYRLLFHIRKRLGSDNDFFDSGKPLGKAKRTAYKFHKHLAKIDKNVHITRTTFSEEEGQSPCITGFGRLAALRRLLVQMLVSLFFLVVLLASVLLFVEAAGVIVEVLVFTMMGIIVNAGSTLRYVSMALLVIVYMHSCYDNVYENYLMFNNTIIDAVMDKVEDLKKVASLPSSMQENMAFPVKPVEAVDEIPTTLNLEKKDAQWRIGHLVLFLDSNDTPRIPLNLFKLLCEVRVHGAPGPIYINLLKATGKFSIIVVFLFFVMIVVMAFGSANQMSSTNQTLATLAGGFVPMLLKNVLSSKGTKLNLKTLSFKGQIDEIVSEYKQGWPIYDMIIERYDPNAVDEPVEGEDKDKDKPGGDDKDNAKKPDAEKDSKENNETENKEERNGKETLGKVPSFPTLGNTLLPAGAFSESLEHLRPVGIEKEGPAWFRRMSINPIEDNQVDIFVDLSVSQESSPWNWIFGSSESLDQSLSILNEVEKTPSPGYDPRMPYDPNMNTDTLERKHPPNLNQDIHT</sequence>
<dbReference type="EMBL" id="CP111014">
    <property type="protein sequence ID" value="WAQ98934.1"/>
    <property type="molecule type" value="Genomic_DNA"/>
</dbReference>